<reference evidence="5 6" key="1">
    <citation type="submission" date="2013-09" db="EMBL/GenBank/DDBJ databases">
        <title>Whole genome shotgun sequence of Vibrio proteolyticus NBRC 13287.</title>
        <authorList>
            <person name="Isaki S."/>
            <person name="Hosoyama A."/>
            <person name="Numata M."/>
            <person name="Hashimoto M."/>
            <person name="Hosoyama Y."/>
            <person name="Tsuchikane K."/>
            <person name="Noguchi M."/>
            <person name="Hirakata S."/>
            <person name="Ichikawa N."/>
            <person name="Ohji S."/>
            <person name="Yamazoe A."/>
            <person name="Fujita N."/>
        </authorList>
    </citation>
    <scope>NUCLEOTIDE SEQUENCE [LARGE SCALE GENOMIC DNA]</scope>
    <source>
        <strain evidence="5 6">NBRC 13287</strain>
    </source>
</reference>
<dbReference type="InterPro" id="IPR016032">
    <property type="entry name" value="Sig_transdc_resp-reg_C-effctor"/>
</dbReference>
<dbReference type="CDD" id="cd06170">
    <property type="entry name" value="LuxR_C_like"/>
    <property type="match status" value="1"/>
</dbReference>
<dbReference type="Proteomes" id="UP000016570">
    <property type="component" value="Unassembled WGS sequence"/>
</dbReference>
<dbReference type="PANTHER" id="PTHR44688:SF16">
    <property type="entry name" value="DNA-BINDING TRANSCRIPTIONAL ACTIVATOR DEVR_DOSR"/>
    <property type="match status" value="1"/>
</dbReference>
<name>U3A428_VIBPR</name>
<dbReference type="SMART" id="SM00421">
    <property type="entry name" value="HTH_LUXR"/>
    <property type="match status" value="1"/>
</dbReference>
<dbReference type="InterPro" id="IPR036388">
    <property type="entry name" value="WH-like_DNA-bd_sf"/>
</dbReference>
<dbReference type="EMBL" id="BATJ01000011">
    <property type="protein sequence ID" value="GAD68102.1"/>
    <property type="molecule type" value="Genomic_DNA"/>
</dbReference>
<protein>
    <submittedName>
        <fullName evidence="5">Putative LuxR family transcriptional regulator</fullName>
    </submittedName>
</protein>
<gene>
    <name evidence="5" type="ORF">VPR01S_11_00950</name>
</gene>
<accession>U3A428</accession>
<dbReference type="Gene3D" id="1.10.10.10">
    <property type="entry name" value="Winged helix-like DNA-binding domain superfamily/Winged helix DNA-binding domain"/>
    <property type="match status" value="1"/>
</dbReference>
<keyword evidence="3" id="KW-0804">Transcription</keyword>
<dbReference type="Pfam" id="PF00196">
    <property type="entry name" value="GerE"/>
    <property type="match status" value="1"/>
</dbReference>
<evidence type="ECO:0000259" key="4">
    <source>
        <dbReference type="PROSITE" id="PS50043"/>
    </source>
</evidence>
<evidence type="ECO:0000256" key="2">
    <source>
        <dbReference type="ARBA" id="ARBA00023125"/>
    </source>
</evidence>
<evidence type="ECO:0000313" key="5">
    <source>
        <dbReference type="EMBL" id="GAD68102.1"/>
    </source>
</evidence>
<dbReference type="PRINTS" id="PR00038">
    <property type="entry name" value="HTHLUXR"/>
</dbReference>
<keyword evidence="2" id="KW-0238">DNA-binding</keyword>
<dbReference type="STRING" id="1219065.VPR01S_11_00950"/>
<organism evidence="5 6">
    <name type="scientific">Vibrio proteolyticus NBRC 13287</name>
    <dbReference type="NCBI Taxonomy" id="1219065"/>
    <lineage>
        <taxon>Bacteria</taxon>
        <taxon>Pseudomonadati</taxon>
        <taxon>Pseudomonadota</taxon>
        <taxon>Gammaproteobacteria</taxon>
        <taxon>Vibrionales</taxon>
        <taxon>Vibrionaceae</taxon>
        <taxon>Vibrio</taxon>
    </lineage>
</organism>
<keyword evidence="6" id="KW-1185">Reference proteome</keyword>
<comment type="caution">
    <text evidence="5">The sequence shown here is derived from an EMBL/GenBank/DDBJ whole genome shotgun (WGS) entry which is preliminary data.</text>
</comment>
<dbReference type="eggNOG" id="COG2197">
    <property type="taxonomic scope" value="Bacteria"/>
</dbReference>
<evidence type="ECO:0000313" key="6">
    <source>
        <dbReference type="Proteomes" id="UP000016570"/>
    </source>
</evidence>
<dbReference type="PANTHER" id="PTHR44688">
    <property type="entry name" value="DNA-BINDING TRANSCRIPTIONAL ACTIVATOR DEVR_DOSR"/>
    <property type="match status" value="1"/>
</dbReference>
<proteinExistence type="predicted"/>
<evidence type="ECO:0000256" key="1">
    <source>
        <dbReference type="ARBA" id="ARBA00023015"/>
    </source>
</evidence>
<dbReference type="SUPFAM" id="SSF46894">
    <property type="entry name" value="C-terminal effector domain of the bipartite response regulators"/>
    <property type="match status" value="1"/>
</dbReference>
<dbReference type="GO" id="GO:0003677">
    <property type="term" value="F:DNA binding"/>
    <property type="evidence" value="ECO:0007669"/>
    <property type="project" value="UniProtKB-KW"/>
</dbReference>
<keyword evidence="1" id="KW-0805">Transcription regulation</keyword>
<dbReference type="GO" id="GO:0006355">
    <property type="term" value="P:regulation of DNA-templated transcription"/>
    <property type="evidence" value="ECO:0007669"/>
    <property type="project" value="InterPro"/>
</dbReference>
<sequence>MIASAEYADIAEVVKALHTPQFTSRLIAWLQAQITFDCAVILGYRQGKHPIYLYDSIPSQRELLFQRYLTDSFLKDPFYQAILDGSAPGVYGLNDVVPVAGEYRDYQQEFYRQTGWQDELCVTIQLDEGRWVVIYLGLLQHGRFSLEGRQRLQHGFRLVEALCHQQWQQQAFVLAEAPLHQPGMASALQAALASFGADRLTQREQEVTALLVQGLDSQEIAESLGIGIGTVKNHRKRVYAQLNVRSLSELFQLFLNHMLAASWMCDLKEPK</sequence>
<dbReference type="PROSITE" id="PS50043">
    <property type="entry name" value="HTH_LUXR_2"/>
    <property type="match status" value="1"/>
</dbReference>
<dbReference type="AlphaFoldDB" id="U3A428"/>
<evidence type="ECO:0000256" key="3">
    <source>
        <dbReference type="ARBA" id="ARBA00023163"/>
    </source>
</evidence>
<dbReference type="InterPro" id="IPR000792">
    <property type="entry name" value="Tscrpt_reg_LuxR_C"/>
</dbReference>
<feature type="domain" description="HTH luxR-type" evidence="4">
    <location>
        <begin position="193"/>
        <end position="258"/>
    </location>
</feature>